<dbReference type="EMBL" id="OX336137">
    <property type="protein sequence ID" value="CAI2717090.1"/>
    <property type="molecule type" value="Genomic_DNA"/>
</dbReference>
<sequence length="120" mass="13257">MSSKSRQHLKNFLKMKIELLYFADCPNHEPALAMLQQVVAEEGVQADIQSIDITSEKMAQTMRFLGSPSIRINGKDVEGNSMADASYGRKCRIYLDSGKPSGLPSRETLKKAVVEAKPNA</sequence>
<organism evidence="1 2">
    <name type="scientific">Nitrospina watsonii</name>
    <dbReference type="NCBI Taxonomy" id="1323948"/>
    <lineage>
        <taxon>Bacteria</taxon>
        <taxon>Pseudomonadati</taxon>
        <taxon>Nitrospinota/Tectimicrobiota group</taxon>
        <taxon>Nitrospinota</taxon>
        <taxon>Nitrospinia</taxon>
        <taxon>Nitrospinales</taxon>
        <taxon>Nitrospinaceae</taxon>
        <taxon>Nitrospina</taxon>
    </lineage>
</organism>
<reference evidence="1 2" key="1">
    <citation type="submission" date="2022-09" db="EMBL/GenBank/DDBJ databases">
        <authorList>
            <person name="Kop L."/>
        </authorList>
    </citation>
    <scope>NUCLEOTIDE SEQUENCE [LARGE SCALE GENOMIC DNA]</scope>
    <source>
        <strain evidence="1 2">347</strain>
    </source>
</reference>
<evidence type="ECO:0000313" key="2">
    <source>
        <dbReference type="Proteomes" id="UP001157733"/>
    </source>
</evidence>
<protein>
    <recommendedName>
        <fullName evidence="3">DUF2703 domain-containing protein</fullName>
    </recommendedName>
</protein>
<evidence type="ECO:0008006" key="3">
    <source>
        <dbReference type="Google" id="ProtNLM"/>
    </source>
</evidence>
<accession>A0ABM9HAC9</accession>
<name>A0ABM9HAC9_9BACT</name>
<dbReference type="Proteomes" id="UP001157733">
    <property type="component" value="Chromosome"/>
</dbReference>
<dbReference type="RefSeq" id="WP_282010056.1">
    <property type="nucleotide sequence ID" value="NZ_OX336137.1"/>
</dbReference>
<keyword evidence="2" id="KW-1185">Reference proteome</keyword>
<proteinExistence type="predicted"/>
<gene>
    <name evidence="1" type="ORF">NSPWAT_0231</name>
</gene>
<evidence type="ECO:0000313" key="1">
    <source>
        <dbReference type="EMBL" id="CAI2717090.1"/>
    </source>
</evidence>